<dbReference type="EMBL" id="MU154622">
    <property type="protein sequence ID" value="KAF9491337.1"/>
    <property type="molecule type" value="Genomic_DNA"/>
</dbReference>
<evidence type="ECO:0000313" key="2">
    <source>
        <dbReference type="EMBL" id="KAF9491337.1"/>
    </source>
</evidence>
<protein>
    <recommendedName>
        <fullName evidence="1">F-box domain-containing protein</fullName>
    </recommendedName>
</protein>
<sequence length="277" mass="30645">MFMTAKCGKSGQPATPVARTPMSTAMGTLQMCNIHKIPAEILLEIIKISISEFNGDERRLSPCDFLNILSLVCSAWRDVIRGAPELWTTLYGSEPPSQIRAAIQFSQKMPLKLYGDDGKNPIPGRVANLLFAEFRRMSVFEIYLRQDDFRSNVSLLGANCDTSPLESLALWIEVPEEDGDDEEQDTALNFFGGKAPPRLTKLSIGGCKLSWDLAAFGNLTSLRIASPKRCGSQCFVDALSRMSSLEELFLTRCIPMNFGLEDITMMVPTSCAPNRDC</sequence>
<name>A0A9P5ZN32_PLEER</name>
<dbReference type="Pfam" id="PF12937">
    <property type="entry name" value="F-box-like"/>
    <property type="match status" value="1"/>
</dbReference>
<gene>
    <name evidence="2" type="ORF">BDN71DRAFT_87777</name>
</gene>
<dbReference type="Gene3D" id="1.20.1280.50">
    <property type="match status" value="1"/>
</dbReference>
<reference evidence="2" key="1">
    <citation type="submission" date="2020-11" db="EMBL/GenBank/DDBJ databases">
        <authorList>
            <consortium name="DOE Joint Genome Institute"/>
            <person name="Ahrendt S."/>
            <person name="Riley R."/>
            <person name="Andreopoulos W."/>
            <person name="Labutti K."/>
            <person name="Pangilinan J."/>
            <person name="Ruiz-Duenas F.J."/>
            <person name="Barrasa J.M."/>
            <person name="Sanchez-Garcia M."/>
            <person name="Camarero S."/>
            <person name="Miyauchi S."/>
            <person name="Serrano A."/>
            <person name="Linde D."/>
            <person name="Babiker R."/>
            <person name="Drula E."/>
            <person name="Ayuso-Fernandez I."/>
            <person name="Pacheco R."/>
            <person name="Padilla G."/>
            <person name="Ferreira P."/>
            <person name="Barriuso J."/>
            <person name="Kellner H."/>
            <person name="Castanera R."/>
            <person name="Alfaro M."/>
            <person name="Ramirez L."/>
            <person name="Pisabarro A.G."/>
            <person name="Kuo A."/>
            <person name="Tritt A."/>
            <person name="Lipzen A."/>
            <person name="He G."/>
            <person name="Yan M."/>
            <person name="Ng V."/>
            <person name="Cullen D."/>
            <person name="Martin F."/>
            <person name="Rosso M.-N."/>
            <person name="Henrissat B."/>
            <person name="Hibbett D."/>
            <person name="Martinez A.T."/>
            <person name="Grigoriev I.V."/>
        </authorList>
    </citation>
    <scope>NUCLEOTIDE SEQUENCE</scope>
    <source>
        <strain evidence="2">ATCC 90797</strain>
    </source>
</reference>
<feature type="domain" description="F-box" evidence="1">
    <location>
        <begin position="35"/>
        <end position="91"/>
    </location>
</feature>
<dbReference type="InterPro" id="IPR001810">
    <property type="entry name" value="F-box_dom"/>
</dbReference>
<evidence type="ECO:0000259" key="1">
    <source>
        <dbReference type="Pfam" id="PF12937"/>
    </source>
</evidence>
<dbReference type="Gene3D" id="3.80.10.10">
    <property type="entry name" value="Ribonuclease Inhibitor"/>
    <property type="match status" value="1"/>
</dbReference>
<dbReference type="InterPro" id="IPR032675">
    <property type="entry name" value="LRR_dom_sf"/>
</dbReference>
<dbReference type="Proteomes" id="UP000807025">
    <property type="component" value="Unassembled WGS sequence"/>
</dbReference>
<keyword evidence="3" id="KW-1185">Reference proteome</keyword>
<comment type="caution">
    <text evidence="2">The sequence shown here is derived from an EMBL/GenBank/DDBJ whole genome shotgun (WGS) entry which is preliminary data.</text>
</comment>
<proteinExistence type="predicted"/>
<dbReference type="OrthoDB" id="3235815at2759"/>
<dbReference type="InterPro" id="IPR036047">
    <property type="entry name" value="F-box-like_dom_sf"/>
</dbReference>
<dbReference type="AlphaFoldDB" id="A0A9P5ZN32"/>
<organism evidence="2 3">
    <name type="scientific">Pleurotus eryngii</name>
    <name type="common">Boletus of the steppes</name>
    <dbReference type="NCBI Taxonomy" id="5323"/>
    <lineage>
        <taxon>Eukaryota</taxon>
        <taxon>Fungi</taxon>
        <taxon>Dikarya</taxon>
        <taxon>Basidiomycota</taxon>
        <taxon>Agaricomycotina</taxon>
        <taxon>Agaricomycetes</taxon>
        <taxon>Agaricomycetidae</taxon>
        <taxon>Agaricales</taxon>
        <taxon>Pleurotineae</taxon>
        <taxon>Pleurotaceae</taxon>
        <taxon>Pleurotus</taxon>
    </lineage>
</organism>
<accession>A0A9P5ZN32</accession>
<evidence type="ECO:0000313" key="3">
    <source>
        <dbReference type="Proteomes" id="UP000807025"/>
    </source>
</evidence>
<dbReference type="SUPFAM" id="SSF52047">
    <property type="entry name" value="RNI-like"/>
    <property type="match status" value="1"/>
</dbReference>
<dbReference type="SUPFAM" id="SSF81383">
    <property type="entry name" value="F-box domain"/>
    <property type="match status" value="1"/>
</dbReference>